<gene>
    <name evidence="11" type="ORF">ACFFHU_13470</name>
</gene>
<evidence type="ECO:0000256" key="8">
    <source>
        <dbReference type="SAM" id="MobiDB-lite"/>
    </source>
</evidence>
<evidence type="ECO:0000259" key="9">
    <source>
        <dbReference type="PROSITE" id="PS50011"/>
    </source>
</evidence>
<dbReference type="InterPro" id="IPR008266">
    <property type="entry name" value="Tyr_kinase_AS"/>
</dbReference>
<keyword evidence="5 11" id="KW-0418">Kinase</keyword>
<evidence type="ECO:0000256" key="5">
    <source>
        <dbReference type="ARBA" id="ARBA00022777"/>
    </source>
</evidence>
<evidence type="ECO:0000256" key="3">
    <source>
        <dbReference type="ARBA" id="ARBA00022679"/>
    </source>
</evidence>
<dbReference type="EMBL" id="JBHLUE010000011">
    <property type="protein sequence ID" value="MFC0565140.1"/>
    <property type="molecule type" value="Genomic_DNA"/>
</dbReference>
<dbReference type="InterPro" id="IPR001919">
    <property type="entry name" value="CBD2"/>
</dbReference>
<evidence type="ECO:0000256" key="2">
    <source>
        <dbReference type="ARBA" id="ARBA00022527"/>
    </source>
</evidence>
<feature type="compositionally biased region" description="Basic residues" evidence="8">
    <location>
        <begin position="531"/>
        <end position="541"/>
    </location>
</feature>
<dbReference type="InterPro" id="IPR008965">
    <property type="entry name" value="CBM2/CBM3_carb-bd_dom_sf"/>
</dbReference>
<feature type="compositionally biased region" description="Low complexity" evidence="8">
    <location>
        <begin position="509"/>
        <end position="530"/>
    </location>
</feature>
<dbReference type="PROSITE" id="PS50011">
    <property type="entry name" value="PROTEIN_KINASE_DOM"/>
    <property type="match status" value="1"/>
</dbReference>
<dbReference type="InterPro" id="IPR000719">
    <property type="entry name" value="Prot_kinase_dom"/>
</dbReference>
<sequence>MTRLLGERYRLVERLGAGGMSMVWRGYDEVLGRQVAVKVLAPKLAADRAFRHRIRLEAKAAARLCHPHITNVYDYGESTTAGATVPYVVMELLDGESLASRLARGGSLPWRAALTVCAEVATALAAAHARGVVHRDITPGNVMLTPTGAKVVDFGISALVGEQDVGPDGAVLGTPAYLAPERLDGGQVTAATDVYSLGLLVYRSLTGRLPWAASSKTDLIRAHLYREPGPMPDVPGLPEGIAELCERCLAKAPGERPSIVEVARELSAALGIAAVLPVSPAPTALPGVYEYTPDELANAGTTILPSSAATDVFRLPSGAAARRRGQVRRAGQRSRRRPLEAAAVGVGLVAVTGVVWALTSGSPAHGPEAAAAAEPQAAPPCEVIYRLRSDTGSGFDADVRVTNTRGEVVPDWQLSFAFPGDQTVTEGRSAMVEQQGSSVLLRSQPGAAPLGAGASAAVEVSGKYRAGNPLPTQFQLNDASCAVQVSGVAGQPISVPAGGQAAGGGAPGGADRATGGTGSARGPAASAGRPKPAKAAKKAAPHKSAPQGKAKGKDTGKKA</sequence>
<dbReference type="PROSITE" id="PS00109">
    <property type="entry name" value="PROTEIN_KINASE_TYR"/>
    <property type="match status" value="1"/>
</dbReference>
<dbReference type="PANTHER" id="PTHR43289:SF6">
    <property type="entry name" value="SERINE_THREONINE-PROTEIN KINASE NEKL-3"/>
    <property type="match status" value="1"/>
</dbReference>
<dbReference type="GO" id="GO:0016301">
    <property type="term" value="F:kinase activity"/>
    <property type="evidence" value="ECO:0007669"/>
    <property type="project" value="UniProtKB-KW"/>
</dbReference>
<dbReference type="Pfam" id="PF00069">
    <property type="entry name" value="Pkinase"/>
    <property type="match status" value="1"/>
</dbReference>
<dbReference type="InterPro" id="IPR017441">
    <property type="entry name" value="Protein_kinase_ATP_BS"/>
</dbReference>
<dbReference type="RefSeq" id="WP_377338702.1">
    <property type="nucleotide sequence ID" value="NZ_JBHLUE010000011.1"/>
</dbReference>
<name>A0ABV6NWJ8_9ACTN</name>
<dbReference type="InterPro" id="IPR012291">
    <property type="entry name" value="CBM2_carb-bd_dom_sf"/>
</dbReference>
<dbReference type="Gene3D" id="1.10.510.10">
    <property type="entry name" value="Transferase(Phosphotransferase) domain 1"/>
    <property type="match status" value="1"/>
</dbReference>
<feature type="binding site" evidence="7">
    <location>
        <position position="38"/>
    </location>
    <ligand>
        <name>ATP</name>
        <dbReference type="ChEBI" id="CHEBI:30616"/>
    </ligand>
</feature>
<dbReference type="Gene3D" id="2.60.40.290">
    <property type="match status" value="1"/>
</dbReference>
<reference evidence="11 12" key="1">
    <citation type="submission" date="2024-09" db="EMBL/GenBank/DDBJ databases">
        <authorList>
            <person name="Sun Q."/>
            <person name="Mori K."/>
        </authorList>
    </citation>
    <scope>NUCLEOTIDE SEQUENCE [LARGE SCALE GENOMIC DNA]</scope>
    <source>
        <strain evidence="11 12">TBRC 2205</strain>
    </source>
</reference>
<keyword evidence="2" id="KW-0723">Serine/threonine-protein kinase</keyword>
<feature type="region of interest" description="Disordered" evidence="8">
    <location>
        <begin position="498"/>
        <end position="559"/>
    </location>
</feature>
<dbReference type="EC" id="2.7.11.1" evidence="1"/>
<dbReference type="InterPro" id="IPR011009">
    <property type="entry name" value="Kinase-like_dom_sf"/>
</dbReference>
<dbReference type="SUPFAM" id="SSF49384">
    <property type="entry name" value="Carbohydrate-binding domain"/>
    <property type="match status" value="1"/>
</dbReference>
<keyword evidence="4 7" id="KW-0547">Nucleotide-binding</keyword>
<dbReference type="CDD" id="cd14014">
    <property type="entry name" value="STKc_PknB_like"/>
    <property type="match status" value="1"/>
</dbReference>
<evidence type="ECO:0000256" key="6">
    <source>
        <dbReference type="ARBA" id="ARBA00022840"/>
    </source>
</evidence>
<dbReference type="SUPFAM" id="SSF56112">
    <property type="entry name" value="Protein kinase-like (PK-like)"/>
    <property type="match status" value="1"/>
</dbReference>
<organism evidence="11 12">
    <name type="scientific">Plantactinospora siamensis</name>
    <dbReference type="NCBI Taxonomy" id="555372"/>
    <lineage>
        <taxon>Bacteria</taxon>
        <taxon>Bacillati</taxon>
        <taxon>Actinomycetota</taxon>
        <taxon>Actinomycetes</taxon>
        <taxon>Micromonosporales</taxon>
        <taxon>Micromonosporaceae</taxon>
        <taxon>Plantactinospora</taxon>
    </lineage>
</organism>
<dbReference type="SMART" id="SM00637">
    <property type="entry name" value="CBD_II"/>
    <property type="match status" value="1"/>
</dbReference>
<dbReference type="Proteomes" id="UP001589894">
    <property type="component" value="Unassembled WGS sequence"/>
</dbReference>
<evidence type="ECO:0000259" key="10">
    <source>
        <dbReference type="PROSITE" id="PS51173"/>
    </source>
</evidence>
<keyword evidence="12" id="KW-1185">Reference proteome</keyword>
<feature type="domain" description="Protein kinase" evidence="9">
    <location>
        <begin position="9"/>
        <end position="270"/>
    </location>
</feature>
<dbReference type="PANTHER" id="PTHR43289">
    <property type="entry name" value="MITOGEN-ACTIVATED PROTEIN KINASE KINASE KINASE 20-RELATED"/>
    <property type="match status" value="1"/>
</dbReference>
<keyword evidence="3" id="KW-0808">Transferase</keyword>
<comment type="caution">
    <text evidence="11">The sequence shown here is derived from an EMBL/GenBank/DDBJ whole genome shotgun (WGS) entry which is preliminary data.</text>
</comment>
<proteinExistence type="predicted"/>
<evidence type="ECO:0000313" key="12">
    <source>
        <dbReference type="Proteomes" id="UP001589894"/>
    </source>
</evidence>
<dbReference type="Gene3D" id="3.30.200.20">
    <property type="entry name" value="Phosphorylase Kinase, domain 1"/>
    <property type="match status" value="1"/>
</dbReference>
<dbReference type="PROSITE" id="PS00107">
    <property type="entry name" value="PROTEIN_KINASE_ATP"/>
    <property type="match status" value="1"/>
</dbReference>
<evidence type="ECO:0000256" key="7">
    <source>
        <dbReference type="PROSITE-ProRule" id="PRU10141"/>
    </source>
</evidence>
<evidence type="ECO:0000313" key="11">
    <source>
        <dbReference type="EMBL" id="MFC0565140.1"/>
    </source>
</evidence>
<accession>A0ABV6NWJ8</accession>
<evidence type="ECO:0000256" key="4">
    <source>
        <dbReference type="ARBA" id="ARBA00022741"/>
    </source>
</evidence>
<dbReference type="Pfam" id="PF00553">
    <property type="entry name" value="CBM_2"/>
    <property type="match status" value="1"/>
</dbReference>
<dbReference type="PROSITE" id="PS51173">
    <property type="entry name" value="CBM2"/>
    <property type="match status" value="1"/>
</dbReference>
<keyword evidence="6 7" id="KW-0067">ATP-binding</keyword>
<protein>
    <recommendedName>
        <fullName evidence="1">non-specific serine/threonine protein kinase</fullName>
        <ecNumber evidence="1">2.7.11.1</ecNumber>
    </recommendedName>
</protein>
<evidence type="ECO:0000256" key="1">
    <source>
        <dbReference type="ARBA" id="ARBA00012513"/>
    </source>
</evidence>
<feature type="domain" description="CBM2" evidence="10">
    <location>
        <begin position="374"/>
        <end position="484"/>
    </location>
</feature>